<comment type="caution">
    <text evidence="12">The sequence shown here is derived from an EMBL/GenBank/DDBJ whole genome shotgun (WGS) entry which is preliminary data.</text>
</comment>
<dbReference type="EC" id="3.6.1.22" evidence="4"/>
<reference evidence="12 13" key="1">
    <citation type="submission" date="2019-06" db="EMBL/GenBank/DDBJ databases">
        <authorList>
            <person name="Lee I."/>
            <person name="Jang G.I."/>
            <person name="Hwang C.Y."/>
        </authorList>
    </citation>
    <scope>NUCLEOTIDE SEQUENCE [LARGE SCALE GENOMIC DNA]</scope>
    <source>
        <strain evidence="12 13">PAMC 28131</strain>
    </source>
</reference>
<comment type="catalytic activity">
    <reaction evidence="9">
        <text>a 5'-end NAD(+)-phospho-ribonucleoside in mRNA + H2O = a 5'-end phospho-adenosine-phospho-ribonucleoside in mRNA + beta-nicotinamide D-ribonucleotide + 2 H(+)</text>
        <dbReference type="Rhea" id="RHEA:60876"/>
        <dbReference type="Rhea" id="RHEA-COMP:15698"/>
        <dbReference type="Rhea" id="RHEA-COMP:15719"/>
        <dbReference type="ChEBI" id="CHEBI:14649"/>
        <dbReference type="ChEBI" id="CHEBI:15377"/>
        <dbReference type="ChEBI" id="CHEBI:15378"/>
        <dbReference type="ChEBI" id="CHEBI:144029"/>
        <dbReference type="ChEBI" id="CHEBI:144051"/>
    </reaction>
    <physiologicalReaction direction="left-to-right" evidence="9">
        <dbReference type="Rhea" id="RHEA:60877"/>
    </physiologicalReaction>
</comment>
<comment type="similarity">
    <text evidence="3">Belongs to the Nudix hydrolase family. NudC subfamily.</text>
</comment>
<keyword evidence="8" id="KW-0520">NAD</keyword>
<protein>
    <recommendedName>
        <fullName evidence="4">NAD(+) diphosphatase</fullName>
        <ecNumber evidence="4">3.6.1.22</ecNumber>
    </recommendedName>
</protein>
<dbReference type="Pfam" id="PF00293">
    <property type="entry name" value="NUDIX"/>
    <property type="match status" value="1"/>
</dbReference>
<dbReference type="OrthoDB" id="9791656at2"/>
<dbReference type="Pfam" id="PF09297">
    <property type="entry name" value="Zn_ribbon_NUD"/>
    <property type="match status" value="1"/>
</dbReference>
<gene>
    <name evidence="12" type="primary">nudC</name>
    <name evidence="12" type="ORF">FJQ54_09460</name>
</gene>
<dbReference type="InterPro" id="IPR015375">
    <property type="entry name" value="NADH_PPase-like_N"/>
</dbReference>
<evidence type="ECO:0000256" key="9">
    <source>
        <dbReference type="ARBA" id="ARBA00023679"/>
    </source>
</evidence>
<dbReference type="PRINTS" id="PR00502">
    <property type="entry name" value="NUDIXFAMILY"/>
</dbReference>
<comment type="cofactor">
    <cofactor evidence="1">
        <name>Mg(2+)</name>
        <dbReference type="ChEBI" id="CHEBI:18420"/>
    </cofactor>
</comment>
<dbReference type="Gene3D" id="3.90.79.10">
    <property type="entry name" value="Nucleoside Triphosphate Pyrophosphohydrolase"/>
    <property type="match status" value="1"/>
</dbReference>
<dbReference type="InterPro" id="IPR020476">
    <property type="entry name" value="Nudix_hydrolase"/>
</dbReference>
<sequence>MSFTGHLGFTGAPLDRGDNLRRDAAAIQALRMDPRARFLILHDLKPLMTEDGTDLFWARRSEAPQGTGIFLGLTDDGDPRFAVDGEPDDDLPARATDARIAGTALGDARAAIVAQARSMLDWHRRHGFCANCGAPTEIQKAGYSRLCGGCGAEHFPRVDPVVIMLAEREGKALVGRGPRFPANFFSALAGFVEPGESLEEAVARELFEEAGIRVHDVRLGASQPWPFPSSLMMGAFAQADSFDLKLDESEIADARWVTKAEVRAALSGTADWNAPPPLAIAHWLLATWAGQDG</sequence>
<dbReference type="GO" id="GO:0019677">
    <property type="term" value="P:NAD+ catabolic process"/>
    <property type="evidence" value="ECO:0007669"/>
    <property type="project" value="TreeGrafter"/>
</dbReference>
<name>A0A501XKA7_9SPHN</name>
<dbReference type="NCBIfam" id="NF001299">
    <property type="entry name" value="PRK00241.1"/>
    <property type="match status" value="1"/>
</dbReference>
<dbReference type="Proteomes" id="UP000319897">
    <property type="component" value="Unassembled WGS sequence"/>
</dbReference>
<dbReference type="EMBL" id="VFSU01000024">
    <property type="protein sequence ID" value="TPE61112.1"/>
    <property type="molecule type" value="Genomic_DNA"/>
</dbReference>
<dbReference type="GO" id="GO:0110153">
    <property type="term" value="F:RNA NAD-cap (NMN-forming) hydrolase activity"/>
    <property type="evidence" value="ECO:0007669"/>
    <property type="project" value="RHEA"/>
</dbReference>
<feature type="domain" description="Nudix hydrolase" evidence="11">
    <location>
        <begin position="156"/>
        <end position="286"/>
    </location>
</feature>
<keyword evidence="7" id="KW-0460">Magnesium</keyword>
<evidence type="ECO:0000256" key="5">
    <source>
        <dbReference type="ARBA" id="ARBA00022723"/>
    </source>
</evidence>
<evidence type="ECO:0000256" key="8">
    <source>
        <dbReference type="ARBA" id="ARBA00023027"/>
    </source>
</evidence>
<proteinExistence type="inferred from homology"/>
<evidence type="ECO:0000256" key="2">
    <source>
        <dbReference type="ARBA" id="ARBA00001947"/>
    </source>
</evidence>
<accession>A0A501XKA7</accession>
<evidence type="ECO:0000256" key="7">
    <source>
        <dbReference type="ARBA" id="ARBA00022842"/>
    </source>
</evidence>
<evidence type="ECO:0000313" key="12">
    <source>
        <dbReference type="EMBL" id="TPE61112.1"/>
    </source>
</evidence>
<dbReference type="Gene3D" id="3.90.79.20">
    <property type="match status" value="1"/>
</dbReference>
<dbReference type="InterPro" id="IPR049734">
    <property type="entry name" value="NudC-like_C"/>
</dbReference>
<dbReference type="RefSeq" id="WP_140928170.1">
    <property type="nucleotide sequence ID" value="NZ_VFSU01000024.1"/>
</dbReference>
<dbReference type="GO" id="GO:0035529">
    <property type="term" value="F:NADH pyrophosphatase activity"/>
    <property type="evidence" value="ECO:0007669"/>
    <property type="project" value="TreeGrafter"/>
</dbReference>
<dbReference type="InterPro" id="IPR020084">
    <property type="entry name" value="NUDIX_hydrolase_CS"/>
</dbReference>
<dbReference type="InterPro" id="IPR015797">
    <property type="entry name" value="NUDIX_hydrolase-like_dom_sf"/>
</dbReference>
<dbReference type="Pfam" id="PF09296">
    <property type="entry name" value="NUDIX-like"/>
    <property type="match status" value="1"/>
</dbReference>
<evidence type="ECO:0000256" key="10">
    <source>
        <dbReference type="RuleBase" id="RU003476"/>
    </source>
</evidence>
<keyword evidence="5" id="KW-0479">Metal-binding</keyword>
<evidence type="ECO:0000313" key="13">
    <source>
        <dbReference type="Proteomes" id="UP000319897"/>
    </source>
</evidence>
<dbReference type="CDD" id="cd03429">
    <property type="entry name" value="NUDIX_NADH_pyrophosphatase_Nudt13"/>
    <property type="match status" value="1"/>
</dbReference>
<dbReference type="GO" id="GO:0006742">
    <property type="term" value="P:NADP+ catabolic process"/>
    <property type="evidence" value="ECO:0007669"/>
    <property type="project" value="TreeGrafter"/>
</dbReference>
<dbReference type="GO" id="GO:0046872">
    <property type="term" value="F:metal ion binding"/>
    <property type="evidence" value="ECO:0007669"/>
    <property type="project" value="UniProtKB-KW"/>
</dbReference>
<evidence type="ECO:0000259" key="11">
    <source>
        <dbReference type="PROSITE" id="PS51462"/>
    </source>
</evidence>
<dbReference type="SUPFAM" id="SSF55811">
    <property type="entry name" value="Nudix"/>
    <property type="match status" value="1"/>
</dbReference>
<dbReference type="PANTHER" id="PTHR42904:SF6">
    <property type="entry name" value="NAD-CAPPED RNA HYDROLASE NUDT12"/>
    <property type="match status" value="1"/>
</dbReference>
<dbReference type="AlphaFoldDB" id="A0A501XKA7"/>
<evidence type="ECO:0000256" key="6">
    <source>
        <dbReference type="ARBA" id="ARBA00022801"/>
    </source>
</evidence>
<dbReference type="InterPro" id="IPR050241">
    <property type="entry name" value="NAD-cap_RNA_hydrolase_NudC"/>
</dbReference>
<comment type="cofactor">
    <cofactor evidence="2">
        <name>Zn(2+)</name>
        <dbReference type="ChEBI" id="CHEBI:29105"/>
    </cofactor>
</comment>
<dbReference type="InterPro" id="IPR015376">
    <property type="entry name" value="Znr_NADH_PPase"/>
</dbReference>
<dbReference type="InterPro" id="IPR000086">
    <property type="entry name" value="NUDIX_hydrolase_dom"/>
</dbReference>
<organism evidence="12 13">
    <name type="scientific">Sandaracinobacter neustonicus</name>
    <dbReference type="NCBI Taxonomy" id="1715348"/>
    <lineage>
        <taxon>Bacteria</taxon>
        <taxon>Pseudomonadati</taxon>
        <taxon>Pseudomonadota</taxon>
        <taxon>Alphaproteobacteria</taxon>
        <taxon>Sphingomonadales</taxon>
        <taxon>Sphingosinicellaceae</taxon>
        <taxon>Sandaracinobacter</taxon>
    </lineage>
</organism>
<evidence type="ECO:0000256" key="1">
    <source>
        <dbReference type="ARBA" id="ARBA00001946"/>
    </source>
</evidence>
<evidence type="ECO:0000256" key="3">
    <source>
        <dbReference type="ARBA" id="ARBA00009595"/>
    </source>
</evidence>
<dbReference type="GO" id="GO:0005829">
    <property type="term" value="C:cytosol"/>
    <property type="evidence" value="ECO:0007669"/>
    <property type="project" value="TreeGrafter"/>
</dbReference>
<dbReference type="PANTHER" id="PTHR42904">
    <property type="entry name" value="NUDIX HYDROLASE, NUDC SUBFAMILY"/>
    <property type="match status" value="1"/>
</dbReference>
<dbReference type="PROSITE" id="PS00893">
    <property type="entry name" value="NUDIX_BOX"/>
    <property type="match status" value="1"/>
</dbReference>
<keyword evidence="6 10" id="KW-0378">Hydrolase</keyword>
<dbReference type="PROSITE" id="PS51462">
    <property type="entry name" value="NUDIX"/>
    <property type="match status" value="1"/>
</dbReference>
<keyword evidence="13" id="KW-1185">Reference proteome</keyword>
<evidence type="ECO:0000256" key="4">
    <source>
        <dbReference type="ARBA" id="ARBA00012381"/>
    </source>
</evidence>